<dbReference type="Proteomes" id="UP000321570">
    <property type="component" value="Unassembled WGS sequence"/>
</dbReference>
<dbReference type="EMBL" id="CABIJS010000321">
    <property type="protein sequence ID" value="VUZ48866.1"/>
    <property type="molecule type" value="Genomic_DNA"/>
</dbReference>
<accession>A0A564YNT1</accession>
<dbReference type="AlphaFoldDB" id="A0A564YNT1"/>
<organism evidence="2 3">
    <name type="scientific">Hymenolepis diminuta</name>
    <name type="common">Rat tapeworm</name>
    <dbReference type="NCBI Taxonomy" id="6216"/>
    <lineage>
        <taxon>Eukaryota</taxon>
        <taxon>Metazoa</taxon>
        <taxon>Spiralia</taxon>
        <taxon>Lophotrochozoa</taxon>
        <taxon>Platyhelminthes</taxon>
        <taxon>Cestoda</taxon>
        <taxon>Eucestoda</taxon>
        <taxon>Cyclophyllidea</taxon>
        <taxon>Hymenolepididae</taxon>
        <taxon>Hymenolepis</taxon>
    </lineage>
</organism>
<evidence type="ECO:0000256" key="1">
    <source>
        <dbReference type="SAM" id="MobiDB-lite"/>
    </source>
</evidence>
<gene>
    <name evidence="2" type="ORF">WMSIL1_LOCUS8083</name>
</gene>
<protein>
    <submittedName>
        <fullName evidence="2">Uncharacterized protein</fullName>
    </submittedName>
</protein>
<evidence type="ECO:0000313" key="2">
    <source>
        <dbReference type="EMBL" id="VUZ48866.1"/>
    </source>
</evidence>
<feature type="compositionally biased region" description="Basic and acidic residues" evidence="1">
    <location>
        <begin position="1"/>
        <end position="18"/>
    </location>
</feature>
<feature type="region of interest" description="Disordered" evidence="1">
    <location>
        <begin position="89"/>
        <end position="120"/>
    </location>
</feature>
<feature type="region of interest" description="Disordered" evidence="1">
    <location>
        <begin position="135"/>
        <end position="155"/>
    </location>
</feature>
<reference evidence="2 3" key="1">
    <citation type="submission" date="2019-07" db="EMBL/GenBank/DDBJ databases">
        <authorList>
            <person name="Jastrzebski P J."/>
            <person name="Paukszto L."/>
            <person name="Jastrzebski P J."/>
        </authorList>
    </citation>
    <scope>NUCLEOTIDE SEQUENCE [LARGE SCALE GENOMIC DNA]</scope>
    <source>
        <strain evidence="2 3">WMS-il1</strain>
    </source>
</reference>
<name>A0A564YNT1_HYMDI</name>
<proteinExistence type="predicted"/>
<keyword evidence="3" id="KW-1185">Reference proteome</keyword>
<sequence length="419" mass="46100">MGKEKTSSQSVDFREPRARNINLDPPPYIQSRGRSARQEEKQKSDTSVVVLKPAWDTPSAICHCDGYDCRFCGDLIEMGRKLAKVGDKLAQEKMPPSKSVVGKDPKTESSATESKAPIKESEALKAAKEVTKVSKDVADAASVAGGSGARASDIRNKFERGESFLEGDKNKEIKKRKTKIKYAGVGSVKEQFMKEAEKAVNGTPTDGQPRKMKEITPPREGVAAGVLESQPAARPEGVVGATVGEQTVTDYIGIGKKTKDVRERFKRLEKTGSMIKIKPFNKSQGGIYENEPDKLLDIARQEKEDAPHLVVTTSAAERKNAFLKKATEESKIKRFDAKAELQELASKEKNVVYESTPTARSDDIVAADNAAVDDYMNLSGAKSIREKFMDPSKLQREVKKTVSEIINYSDPRKNKGEDQ</sequence>
<evidence type="ECO:0000313" key="3">
    <source>
        <dbReference type="Proteomes" id="UP000321570"/>
    </source>
</evidence>
<feature type="region of interest" description="Disordered" evidence="1">
    <location>
        <begin position="1"/>
        <end position="47"/>
    </location>
</feature>